<protein>
    <submittedName>
        <fullName evidence="1">Uncharacterized protein</fullName>
    </submittedName>
</protein>
<reference evidence="2" key="1">
    <citation type="submission" date="2009-11" db="EMBL/GenBank/DDBJ databases">
        <title>Genome sequencing of Bartonella species and comparative genomics.</title>
        <authorList>
            <person name="Engel P."/>
            <person name="Salzburger W."/>
            <person name="Marius L."/>
            <person name="Chao-Chin C."/>
            <person name="Soichi M."/>
            <person name="Christa L."/>
            <person name="Alexandra C."/>
            <person name="Aurelie L."/>
            <person name="Claudine M."/>
            <person name="Stephan S.C."/>
            <person name="Christoph D."/>
        </authorList>
    </citation>
    <scope>NUCLEOTIDE SEQUENCE [LARGE SCALE GENOMIC DNA]</scope>
    <source>
        <strain evidence="2">CIP 104772 / 73</strain>
    </source>
</reference>
<proteinExistence type="predicted"/>
<dbReference type="HOGENOM" id="CLU_2840925_0_0_5"/>
<dbReference type="eggNOG" id="COG0280">
    <property type="taxonomic scope" value="Bacteria"/>
</dbReference>
<reference evidence="1 2" key="2">
    <citation type="journal article" date="2011" name="PLoS Genet.">
        <title>Parallel evolution of a type IV secretion system in radiating lineages of the host-restricted bacterial pathogen Bartonella.</title>
        <authorList>
            <person name="Engel P."/>
            <person name="Salzburger W."/>
            <person name="Liesch M."/>
            <person name="Chang C.C."/>
            <person name="Maruyama S."/>
            <person name="Lanz C."/>
            <person name="Calteau A."/>
            <person name="Lajus A."/>
            <person name="Medigue C."/>
            <person name="Schuster S.C."/>
            <person name="Dehio C."/>
        </authorList>
    </citation>
    <scope>NUCLEOTIDE SEQUENCE [LARGE SCALE GENOMIC DNA]</scope>
    <source>
        <strain evidence="2">CIP 104772 / 73</strain>
    </source>
</reference>
<dbReference type="EMBL" id="FN645454">
    <property type="protein sequence ID" value="CBI75794.1"/>
    <property type="molecule type" value="Genomic_DNA"/>
</dbReference>
<evidence type="ECO:0000313" key="1">
    <source>
        <dbReference type="EMBL" id="CBI75794.1"/>
    </source>
</evidence>
<sequence length="65" mass="7451">MFRELFIFYVNIKLTLNLMKKGEISADVTLNSKLMQQCSFMGLTKPVNILVMSEYHSSSISSKML</sequence>
<dbReference type="KEGG" id="bcd:BARCL_0113"/>
<accession>E6YG06</accession>
<keyword evidence="2" id="KW-1185">Reference proteome</keyword>
<organism evidence="1 2">
    <name type="scientific">Bartonella clarridgeiae (strain CCUG 45776 / CIP 104772 / 73)</name>
    <dbReference type="NCBI Taxonomy" id="696125"/>
    <lineage>
        <taxon>Bacteria</taxon>
        <taxon>Pseudomonadati</taxon>
        <taxon>Pseudomonadota</taxon>
        <taxon>Alphaproteobacteria</taxon>
        <taxon>Hyphomicrobiales</taxon>
        <taxon>Bartonellaceae</taxon>
        <taxon>Bartonella</taxon>
    </lineage>
</organism>
<name>E6YG06_BARC7</name>
<dbReference type="AlphaFoldDB" id="E6YG06"/>
<evidence type="ECO:0000313" key="2">
    <source>
        <dbReference type="Proteomes" id="UP000009101"/>
    </source>
</evidence>
<gene>
    <name evidence="1" type="ordered locus">BARCL_0113</name>
</gene>
<dbReference type="Proteomes" id="UP000009101">
    <property type="component" value="Chromosome"/>
</dbReference>
<dbReference type="STRING" id="696125.BARCL_0113"/>